<keyword evidence="2" id="KW-1185">Reference proteome</keyword>
<dbReference type="AlphaFoldDB" id="A0AAE0BS13"/>
<name>A0AAE0BS13_9CHLO</name>
<reference evidence="1 2" key="1">
    <citation type="journal article" date="2015" name="Genome Biol. Evol.">
        <title>Comparative Genomics of a Bacterivorous Green Alga Reveals Evolutionary Causalities and Consequences of Phago-Mixotrophic Mode of Nutrition.</title>
        <authorList>
            <person name="Burns J.A."/>
            <person name="Paasch A."/>
            <person name="Narechania A."/>
            <person name="Kim E."/>
        </authorList>
    </citation>
    <scope>NUCLEOTIDE SEQUENCE [LARGE SCALE GENOMIC DNA]</scope>
    <source>
        <strain evidence="1 2">PLY_AMNH</strain>
    </source>
</reference>
<gene>
    <name evidence="1" type="ORF">CYMTET_49140</name>
</gene>
<proteinExistence type="predicted"/>
<organism evidence="1 2">
    <name type="scientific">Cymbomonas tetramitiformis</name>
    <dbReference type="NCBI Taxonomy" id="36881"/>
    <lineage>
        <taxon>Eukaryota</taxon>
        <taxon>Viridiplantae</taxon>
        <taxon>Chlorophyta</taxon>
        <taxon>Pyramimonadophyceae</taxon>
        <taxon>Pyramimonadales</taxon>
        <taxon>Pyramimonadaceae</taxon>
        <taxon>Cymbomonas</taxon>
    </lineage>
</organism>
<protein>
    <submittedName>
        <fullName evidence="1">Uncharacterized protein</fullName>
    </submittedName>
</protein>
<accession>A0AAE0BS13</accession>
<dbReference type="Proteomes" id="UP001190700">
    <property type="component" value="Unassembled WGS sequence"/>
</dbReference>
<evidence type="ECO:0000313" key="2">
    <source>
        <dbReference type="Proteomes" id="UP001190700"/>
    </source>
</evidence>
<sequence>MLPTTAANPANERVKLVVPFEICCRLLSAIENLNRVYGISGRHQESIFSGRSEASTRKRPRLQLDYAAGDLDAELFPDTVERYQKAQRYAVAARIAESRRAFARIVFLNGIRVTATTAKKKSIALPVSAAIHMTAKARRKSDSIAVLRYALRENYREFSRCGCGARCAGCGHMDRILFQLDLLGAHVDGERKLEDEKLRQMYAIARNHDFEGDGGDGGDIGDEATEGAWLRRGEHRAISIDIALSCELHHEAFETYSIRFDSNHPGACFVKPSLPCERCAAYARALASYLGSAENENDDDRRDADLAAFHIYAMT</sequence>
<evidence type="ECO:0000313" key="1">
    <source>
        <dbReference type="EMBL" id="KAK3241049.1"/>
    </source>
</evidence>
<comment type="caution">
    <text evidence="1">The sequence shown here is derived from an EMBL/GenBank/DDBJ whole genome shotgun (WGS) entry which is preliminary data.</text>
</comment>
<dbReference type="EMBL" id="LGRX02033487">
    <property type="protein sequence ID" value="KAK3241049.1"/>
    <property type="molecule type" value="Genomic_DNA"/>
</dbReference>